<sequence>MHYSLHCFTDPATPVPFCVCSVSSGSDLRHLCVCFL</sequence>
<dbReference type="AlphaFoldDB" id="A0A0E9XXP2"/>
<proteinExistence type="predicted"/>
<accession>A0A0E9XXP2</accession>
<reference evidence="1" key="2">
    <citation type="journal article" date="2015" name="Fish Shellfish Immunol.">
        <title>Early steps in the European eel (Anguilla anguilla)-Vibrio vulnificus interaction in the gills: Role of the RtxA13 toxin.</title>
        <authorList>
            <person name="Callol A."/>
            <person name="Pajuelo D."/>
            <person name="Ebbesson L."/>
            <person name="Teles M."/>
            <person name="MacKenzie S."/>
            <person name="Amaro C."/>
        </authorList>
    </citation>
    <scope>NUCLEOTIDE SEQUENCE</scope>
</reference>
<name>A0A0E9XXP2_ANGAN</name>
<evidence type="ECO:0000313" key="1">
    <source>
        <dbReference type="EMBL" id="JAI06459.1"/>
    </source>
</evidence>
<organism evidence="1">
    <name type="scientific">Anguilla anguilla</name>
    <name type="common">European freshwater eel</name>
    <name type="synonym">Muraena anguilla</name>
    <dbReference type="NCBI Taxonomy" id="7936"/>
    <lineage>
        <taxon>Eukaryota</taxon>
        <taxon>Metazoa</taxon>
        <taxon>Chordata</taxon>
        <taxon>Craniata</taxon>
        <taxon>Vertebrata</taxon>
        <taxon>Euteleostomi</taxon>
        <taxon>Actinopterygii</taxon>
        <taxon>Neopterygii</taxon>
        <taxon>Teleostei</taxon>
        <taxon>Anguilliformes</taxon>
        <taxon>Anguillidae</taxon>
        <taxon>Anguilla</taxon>
    </lineage>
</organism>
<reference evidence="1" key="1">
    <citation type="submission" date="2014-11" db="EMBL/GenBank/DDBJ databases">
        <authorList>
            <person name="Amaro Gonzalez C."/>
        </authorList>
    </citation>
    <scope>NUCLEOTIDE SEQUENCE</scope>
</reference>
<dbReference type="EMBL" id="GBXM01002119">
    <property type="protein sequence ID" value="JAI06459.1"/>
    <property type="molecule type" value="Transcribed_RNA"/>
</dbReference>
<protein>
    <submittedName>
        <fullName evidence="1">Uncharacterized protein</fullName>
    </submittedName>
</protein>